<feature type="transmembrane region" description="Helical" evidence="6">
    <location>
        <begin position="216"/>
        <end position="238"/>
    </location>
</feature>
<dbReference type="Proteomes" id="UP001143548">
    <property type="component" value="Unassembled WGS sequence"/>
</dbReference>
<evidence type="ECO:0000256" key="3">
    <source>
        <dbReference type="ARBA" id="ARBA00022989"/>
    </source>
</evidence>
<dbReference type="PANTHER" id="PTHR33048">
    <property type="entry name" value="PTH11-LIKE INTEGRAL MEMBRANE PROTEIN (AFU_ORTHOLOGUE AFUA_5G11245)"/>
    <property type="match status" value="1"/>
</dbReference>
<keyword evidence="4 6" id="KW-0472">Membrane</keyword>
<dbReference type="PANTHER" id="PTHR33048:SF123">
    <property type="entry name" value="INTEGRAL MEMBRANE PROTEIN"/>
    <property type="match status" value="1"/>
</dbReference>
<feature type="transmembrane region" description="Helical" evidence="6">
    <location>
        <begin position="110"/>
        <end position="132"/>
    </location>
</feature>
<dbReference type="InterPro" id="IPR049326">
    <property type="entry name" value="Rhodopsin_dom_fungi"/>
</dbReference>
<dbReference type="InterPro" id="IPR052337">
    <property type="entry name" value="SAT4-like"/>
</dbReference>
<dbReference type="AlphaFoldDB" id="A0A9W5YRB0"/>
<protein>
    <recommendedName>
        <fullName evidence="7">Rhodopsin domain-containing protein</fullName>
    </recommendedName>
</protein>
<feature type="transmembrane region" description="Helical" evidence="6">
    <location>
        <begin position="58"/>
        <end position="80"/>
    </location>
</feature>
<feature type="domain" description="Rhodopsin" evidence="7">
    <location>
        <begin position="42"/>
        <end position="282"/>
    </location>
</feature>
<evidence type="ECO:0000313" key="9">
    <source>
        <dbReference type="Proteomes" id="UP001143548"/>
    </source>
</evidence>
<evidence type="ECO:0000256" key="4">
    <source>
        <dbReference type="ARBA" id="ARBA00023136"/>
    </source>
</evidence>
<dbReference type="GO" id="GO:0016020">
    <property type="term" value="C:membrane"/>
    <property type="evidence" value="ECO:0007669"/>
    <property type="project" value="UniProtKB-SubCell"/>
</dbReference>
<proteinExistence type="inferred from homology"/>
<feature type="transmembrane region" description="Helical" evidence="6">
    <location>
        <begin position="185"/>
        <end position="204"/>
    </location>
</feature>
<feature type="transmembrane region" description="Helical" evidence="6">
    <location>
        <begin position="139"/>
        <end position="161"/>
    </location>
</feature>
<evidence type="ECO:0000256" key="5">
    <source>
        <dbReference type="ARBA" id="ARBA00038359"/>
    </source>
</evidence>
<feature type="transmembrane region" description="Helical" evidence="6">
    <location>
        <begin position="258"/>
        <end position="281"/>
    </location>
</feature>
<dbReference type="EMBL" id="BROQ01000051">
    <property type="protein sequence ID" value="GKZ22435.1"/>
    <property type="molecule type" value="Genomic_DNA"/>
</dbReference>
<organism evidence="8 9">
    <name type="scientific">Aspergillus brasiliensis</name>
    <dbReference type="NCBI Taxonomy" id="319629"/>
    <lineage>
        <taxon>Eukaryota</taxon>
        <taxon>Fungi</taxon>
        <taxon>Dikarya</taxon>
        <taxon>Ascomycota</taxon>
        <taxon>Pezizomycotina</taxon>
        <taxon>Eurotiomycetes</taxon>
        <taxon>Eurotiomycetidae</taxon>
        <taxon>Eurotiales</taxon>
        <taxon>Aspergillaceae</taxon>
        <taxon>Aspergillus</taxon>
        <taxon>Aspergillus subgen. Circumdati</taxon>
    </lineage>
</organism>
<keyword evidence="3 6" id="KW-1133">Transmembrane helix</keyword>
<evidence type="ECO:0000256" key="6">
    <source>
        <dbReference type="SAM" id="Phobius"/>
    </source>
</evidence>
<evidence type="ECO:0000259" key="7">
    <source>
        <dbReference type="Pfam" id="PF20684"/>
    </source>
</evidence>
<gene>
    <name evidence="8" type="ORF">AbraCBS73388_008583</name>
</gene>
<keyword evidence="2 6" id="KW-0812">Transmembrane</keyword>
<evidence type="ECO:0000313" key="8">
    <source>
        <dbReference type="EMBL" id="GKZ22435.1"/>
    </source>
</evidence>
<reference evidence="8" key="1">
    <citation type="submission" date="2022-07" db="EMBL/GenBank/DDBJ databases">
        <title>Taxonomy of Aspergillus series Nigri: significant species reduction supported by multi-species coalescent approaches.</title>
        <authorList>
            <person name="Bian C."/>
            <person name="Kusuya Y."/>
            <person name="Sklenar F."/>
            <person name="D'hooge E."/>
            <person name="Yaguchi T."/>
            <person name="Takahashi H."/>
            <person name="Hubka V."/>
        </authorList>
    </citation>
    <scope>NUCLEOTIDE SEQUENCE</scope>
    <source>
        <strain evidence="8">CBS 733.88</strain>
    </source>
</reference>
<evidence type="ECO:0000256" key="1">
    <source>
        <dbReference type="ARBA" id="ARBA00004141"/>
    </source>
</evidence>
<comment type="similarity">
    <text evidence="5">Belongs to the SAT4 family.</text>
</comment>
<feature type="transmembrane region" description="Helical" evidence="6">
    <location>
        <begin position="22"/>
        <end position="46"/>
    </location>
</feature>
<name>A0A9W5YRB0_9EURO</name>
<accession>A0A9W5YRB0</accession>
<evidence type="ECO:0000256" key="2">
    <source>
        <dbReference type="ARBA" id="ARBA00022692"/>
    </source>
</evidence>
<comment type="subcellular location">
    <subcellularLocation>
        <location evidence="1">Membrane</location>
        <topology evidence="1">Multi-pass membrane protein</topology>
    </subcellularLocation>
</comment>
<sequence length="366" mass="40705">MEGVWERDLTPERIAFLAQSRIPEIIACNVILIVFSTLGLLVRIFVRIRHLTGINIDDVLCISSWVFTFVLCFTCMYNGLSVTKFGFGEHIGIIGMSDRGMFLRLNFVTMLAYVLALGFIKISFCVLYLTIFPGKWFRIGCWCVLVIIAAETIAETLVVIFQCTPVHKAWDATGLVEGHCVNMTAFYYANFGIKLASDLALFLMPMPKLVRLKMTVGKRAGLVMMFSLGLLVCVTSVIRVSYMNPFSNDHTWTLVNAMNWSCVEVAVALFIACIPSFKSLLSTCFPGLHRLLGFSSNGDSNGPSKIYGSSTRRTYNGLSNVHNSIKLKPVTGHSRAEVETTTNDSQERIMYPGIQVVTHVSVNESV</sequence>
<dbReference type="Pfam" id="PF20684">
    <property type="entry name" value="Fung_rhodopsin"/>
    <property type="match status" value="1"/>
</dbReference>
<comment type="caution">
    <text evidence="8">The sequence shown here is derived from an EMBL/GenBank/DDBJ whole genome shotgun (WGS) entry which is preliminary data.</text>
</comment>